<dbReference type="InterPro" id="IPR008972">
    <property type="entry name" value="Cupredoxin"/>
</dbReference>
<name>A0A5K1JSJ0_9APHY</name>
<keyword evidence="10" id="KW-0439">Lignin degradation</keyword>
<evidence type="ECO:0000256" key="8">
    <source>
        <dbReference type="ARBA" id="ARBA00023002"/>
    </source>
</evidence>
<dbReference type="PANTHER" id="PTHR11709">
    <property type="entry name" value="MULTI-COPPER OXIDASE"/>
    <property type="match status" value="1"/>
</dbReference>
<dbReference type="Gene3D" id="2.60.40.420">
    <property type="entry name" value="Cupredoxins - blue copper proteins"/>
    <property type="match status" value="1"/>
</dbReference>
<keyword evidence="9" id="KW-0186">Copper</keyword>
<evidence type="ECO:0000256" key="1">
    <source>
        <dbReference type="ARBA" id="ARBA00000349"/>
    </source>
</evidence>
<accession>A0A5K1JSJ0</accession>
<evidence type="ECO:0000256" key="4">
    <source>
        <dbReference type="ARBA" id="ARBA00010609"/>
    </source>
</evidence>
<dbReference type="InterPro" id="IPR045087">
    <property type="entry name" value="Cu-oxidase_fam"/>
</dbReference>
<feature type="region of interest" description="Disordered" evidence="11">
    <location>
        <begin position="107"/>
        <end position="129"/>
    </location>
</feature>
<dbReference type="GO" id="GO:0052716">
    <property type="term" value="F:hydroquinone:oxygen oxidoreductase activity"/>
    <property type="evidence" value="ECO:0007669"/>
    <property type="project" value="UniProtKB-EC"/>
</dbReference>
<keyword evidence="7" id="KW-0479">Metal-binding</keyword>
<evidence type="ECO:0000256" key="3">
    <source>
        <dbReference type="ARBA" id="ARBA00004613"/>
    </source>
</evidence>
<evidence type="ECO:0000256" key="2">
    <source>
        <dbReference type="ARBA" id="ARBA00001935"/>
    </source>
</evidence>
<proteinExistence type="inferred from homology"/>
<evidence type="ECO:0000256" key="5">
    <source>
        <dbReference type="ARBA" id="ARBA00012297"/>
    </source>
</evidence>
<evidence type="ECO:0000256" key="11">
    <source>
        <dbReference type="SAM" id="MobiDB-lite"/>
    </source>
</evidence>
<evidence type="ECO:0000256" key="7">
    <source>
        <dbReference type="ARBA" id="ARBA00022723"/>
    </source>
</evidence>
<keyword evidence="6" id="KW-0964">Secreted</keyword>
<comment type="similarity">
    <text evidence="4">Belongs to the multicopper oxidase family.</text>
</comment>
<dbReference type="GO" id="GO:0005576">
    <property type="term" value="C:extracellular region"/>
    <property type="evidence" value="ECO:0007669"/>
    <property type="project" value="UniProtKB-SubCell"/>
</dbReference>
<dbReference type="EMBL" id="LR723740">
    <property type="protein sequence ID" value="VWO94029.1"/>
    <property type="molecule type" value="Genomic_DNA"/>
</dbReference>
<evidence type="ECO:0000313" key="13">
    <source>
        <dbReference type="EMBL" id="VWO94029.1"/>
    </source>
</evidence>
<reference evidence="13" key="1">
    <citation type="submission" date="2019-10" db="EMBL/GenBank/DDBJ databases">
        <authorList>
            <person name="Nor Muhammad N."/>
        </authorList>
    </citation>
    <scope>NUCLEOTIDE SEQUENCE</scope>
</reference>
<sequence>MGSGGAAGAPHPFHSHGVSVSSFATLTPPLTTRKRQHTFYVVRSAGQTDYNFANPPQRDVVNVGEVGDNVTIRFTTNNPGPWFLHCHIDYHLEAGFAIVLAEEDDEVSSSVTPTSELSVGGVLHGEDRD</sequence>
<evidence type="ECO:0000259" key="12">
    <source>
        <dbReference type="Pfam" id="PF07731"/>
    </source>
</evidence>
<comment type="subcellular location">
    <subcellularLocation>
        <location evidence="3">Secreted</location>
    </subcellularLocation>
</comment>
<gene>
    <name evidence="13" type="primary">J7MF98</name>
</gene>
<dbReference type="AlphaFoldDB" id="A0A5K1JSJ0"/>
<dbReference type="EC" id="1.10.3.2" evidence="5"/>
<evidence type="ECO:0000256" key="9">
    <source>
        <dbReference type="ARBA" id="ARBA00023008"/>
    </source>
</evidence>
<dbReference type="PANTHER" id="PTHR11709:SF394">
    <property type="entry name" value="FI03373P-RELATED"/>
    <property type="match status" value="1"/>
</dbReference>
<comment type="catalytic activity">
    <reaction evidence="1">
        <text>4 hydroquinone + O2 = 4 benzosemiquinone + 2 H2O</text>
        <dbReference type="Rhea" id="RHEA:11276"/>
        <dbReference type="ChEBI" id="CHEBI:15377"/>
        <dbReference type="ChEBI" id="CHEBI:15379"/>
        <dbReference type="ChEBI" id="CHEBI:17594"/>
        <dbReference type="ChEBI" id="CHEBI:17977"/>
        <dbReference type="EC" id="1.10.3.2"/>
    </reaction>
</comment>
<comment type="cofactor">
    <cofactor evidence="2">
        <name>Cu cation</name>
        <dbReference type="ChEBI" id="CHEBI:23378"/>
    </cofactor>
</comment>
<dbReference type="GO" id="GO:0005507">
    <property type="term" value="F:copper ion binding"/>
    <property type="evidence" value="ECO:0007669"/>
    <property type="project" value="InterPro"/>
</dbReference>
<organism evidence="13">
    <name type="scientific">Ganoderma boninense</name>
    <dbReference type="NCBI Taxonomy" id="34458"/>
    <lineage>
        <taxon>Eukaryota</taxon>
        <taxon>Fungi</taxon>
        <taxon>Dikarya</taxon>
        <taxon>Basidiomycota</taxon>
        <taxon>Agaricomycotina</taxon>
        <taxon>Agaricomycetes</taxon>
        <taxon>Polyporales</taxon>
        <taxon>Polyporaceae</taxon>
        <taxon>Ganoderma</taxon>
    </lineage>
</organism>
<keyword evidence="8" id="KW-0560">Oxidoreductase</keyword>
<feature type="domain" description="Plastocyanin-like" evidence="12">
    <location>
        <begin position="9"/>
        <end position="105"/>
    </location>
</feature>
<dbReference type="GO" id="GO:0046274">
    <property type="term" value="P:lignin catabolic process"/>
    <property type="evidence" value="ECO:0007669"/>
    <property type="project" value="UniProtKB-KW"/>
</dbReference>
<dbReference type="Pfam" id="PF07731">
    <property type="entry name" value="Cu-oxidase_2"/>
    <property type="match status" value="1"/>
</dbReference>
<evidence type="ECO:0000256" key="6">
    <source>
        <dbReference type="ARBA" id="ARBA00022525"/>
    </source>
</evidence>
<dbReference type="SMR" id="A0A5K1JSJ0"/>
<dbReference type="InterPro" id="IPR011706">
    <property type="entry name" value="Cu-oxidase_C"/>
</dbReference>
<protein>
    <recommendedName>
        <fullName evidence="5">laccase</fullName>
        <ecNumber evidence="5">1.10.3.2</ecNumber>
    </recommendedName>
</protein>
<feature type="compositionally biased region" description="Polar residues" evidence="11">
    <location>
        <begin position="108"/>
        <end position="117"/>
    </location>
</feature>
<evidence type="ECO:0000256" key="10">
    <source>
        <dbReference type="ARBA" id="ARBA00023185"/>
    </source>
</evidence>
<dbReference type="SUPFAM" id="SSF49503">
    <property type="entry name" value="Cupredoxins"/>
    <property type="match status" value="1"/>
</dbReference>